<name>A0A6J7HI25_9ZZZZ</name>
<dbReference type="Gene3D" id="3.10.129.10">
    <property type="entry name" value="Hotdog Thioesterase"/>
    <property type="match status" value="1"/>
</dbReference>
<reference evidence="1" key="1">
    <citation type="submission" date="2020-05" db="EMBL/GenBank/DDBJ databases">
        <authorList>
            <person name="Chiriac C."/>
            <person name="Salcher M."/>
            <person name="Ghai R."/>
            <person name="Kavagutti S V."/>
        </authorList>
    </citation>
    <scope>NUCLEOTIDE SEQUENCE</scope>
</reference>
<dbReference type="PANTHER" id="PTHR31793:SF24">
    <property type="entry name" value="LONG-CHAIN ACYL-COA THIOESTERASE FADM"/>
    <property type="match status" value="1"/>
</dbReference>
<accession>A0A6J7HI25</accession>
<dbReference type="GO" id="GO:0047617">
    <property type="term" value="F:fatty acyl-CoA hydrolase activity"/>
    <property type="evidence" value="ECO:0007669"/>
    <property type="project" value="TreeGrafter"/>
</dbReference>
<dbReference type="PANTHER" id="PTHR31793">
    <property type="entry name" value="4-HYDROXYBENZOYL-COA THIOESTERASE FAMILY MEMBER"/>
    <property type="match status" value="1"/>
</dbReference>
<sequence>MTIHRIQIDRRFSDLDQLGHVNNVVYGDYIQEARIRVNRRVRAEGIEMPAQVVARQEIDYIRPLHLNPEPIVVEVWVASVGNSSYVQLQRIFDNDGTLAAKARTVVVAFDPIAEKSLPLPASFREYLLGSLEVVE</sequence>
<organism evidence="1">
    <name type="scientific">freshwater metagenome</name>
    <dbReference type="NCBI Taxonomy" id="449393"/>
    <lineage>
        <taxon>unclassified sequences</taxon>
        <taxon>metagenomes</taxon>
        <taxon>ecological metagenomes</taxon>
    </lineage>
</organism>
<dbReference type="EMBL" id="CAFBMR010000039">
    <property type="protein sequence ID" value="CAB4915279.1"/>
    <property type="molecule type" value="Genomic_DNA"/>
</dbReference>
<dbReference type="AlphaFoldDB" id="A0A6J7HI25"/>
<dbReference type="InterPro" id="IPR050563">
    <property type="entry name" value="4-hydroxybenzoyl-CoA_TE"/>
</dbReference>
<proteinExistence type="predicted"/>
<evidence type="ECO:0000313" key="1">
    <source>
        <dbReference type="EMBL" id="CAB4915279.1"/>
    </source>
</evidence>
<gene>
    <name evidence="1" type="ORF">UFOPK3610_01078</name>
</gene>
<protein>
    <submittedName>
        <fullName evidence="1">Unannotated protein</fullName>
    </submittedName>
</protein>
<dbReference type="InterPro" id="IPR029069">
    <property type="entry name" value="HotDog_dom_sf"/>
</dbReference>
<dbReference type="SUPFAM" id="SSF54637">
    <property type="entry name" value="Thioesterase/thiol ester dehydrase-isomerase"/>
    <property type="match status" value="1"/>
</dbReference>
<dbReference type="CDD" id="cd00586">
    <property type="entry name" value="4HBT"/>
    <property type="match status" value="1"/>
</dbReference>
<dbReference type="Pfam" id="PF13279">
    <property type="entry name" value="4HBT_2"/>
    <property type="match status" value="1"/>
</dbReference>